<evidence type="ECO:0000313" key="1">
    <source>
        <dbReference type="EMBL" id="GAI82540.1"/>
    </source>
</evidence>
<dbReference type="EMBL" id="BARW01015003">
    <property type="protein sequence ID" value="GAI82540.1"/>
    <property type="molecule type" value="Genomic_DNA"/>
</dbReference>
<sequence length="36" mass="4300">GKKFKIRLTSKTTGKKIDFNIDFRSKDVRRIESEEQ</sequence>
<feature type="non-terminal residue" evidence="1">
    <location>
        <position position="1"/>
    </location>
</feature>
<protein>
    <submittedName>
        <fullName evidence="1">Uncharacterized protein</fullName>
    </submittedName>
</protein>
<organism evidence="1">
    <name type="scientific">marine sediment metagenome</name>
    <dbReference type="NCBI Taxonomy" id="412755"/>
    <lineage>
        <taxon>unclassified sequences</taxon>
        <taxon>metagenomes</taxon>
        <taxon>ecological metagenomes</taxon>
    </lineage>
</organism>
<comment type="caution">
    <text evidence="1">The sequence shown here is derived from an EMBL/GenBank/DDBJ whole genome shotgun (WGS) entry which is preliminary data.</text>
</comment>
<name>X1T4M6_9ZZZZ</name>
<accession>X1T4M6</accession>
<proteinExistence type="predicted"/>
<dbReference type="AlphaFoldDB" id="X1T4M6"/>
<gene>
    <name evidence="1" type="ORF">S12H4_26443</name>
</gene>
<reference evidence="1" key="1">
    <citation type="journal article" date="2014" name="Front. Microbiol.">
        <title>High frequency of phylogenetically diverse reductive dehalogenase-homologous genes in deep subseafloor sedimentary metagenomes.</title>
        <authorList>
            <person name="Kawai M."/>
            <person name="Futagami T."/>
            <person name="Toyoda A."/>
            <person name="Takaki Y."/>
            <person name="Nishi S."/>
            <person name="Hori S."/>
            <person name="Arai W."/>
            <person name="Tsubouchi T."/>
            <person name="Morono Y."/>
            <person name="Uchiyama I."/>
            <person name="Ito T."/>
            <person name="Fujiyama A."/>
            <person name="Inagaki F."/>
            <person name="Takami H."/>
        </authorList>
    </citation>
    <scope>NUCLEOTIDE SEQUENCE</scope>
    <source>
        <strain evidence="1">Expedition CK06-06</strain>
    </source>
</reference>